<organism evidence="1 2">
    <name type="scientific">Salicibibacter cibarius</name>
    <dbReference type="NCBI Taxonomy" id="2743000"/>
    <lineage>
        <taxon>Bacteria</taxon>
        <taxon>Bacillati</taxon>
        <taxon>Bacillota</taxon>
        <taxon>Bacilli</taxon>
        <taxon>Bacillales</taxon>
        <taxon>Bacillaceae</taxon>
        <taxon>Salicibibacter</taxon>
    </lineage>
</organism>
<gene>
    <name evidence="1" type="ORF">HUG15_00405</name>
</gene>
<accession>A0A7T6YZK8</accession>
<reference evidence="1 2" key="1">
    <citation type="submission" date="2020-06" db="EMBL/GenBank/DDBJ databases">
        <title>Genomic analysis of Salicibibacter sp. NKC5-3.</title>
        <authorList>
            <person name="Oh Y.J."/>
        </authorList>
    </citation>
    <scope>NUCLEOTIDE SEQUENCE [LARGE SCALE GENOMIC DNA]</scope>
    <source>
        <strain evidence="1 2">NKC5-3</strain>
    </source>
</reference>
<evidence type="ECO:0000313" key="1">
    <source>
        <dbReference type="EMBL" id="QQK74230.1"/>
    </source>
</evidence>
<proteinExistence type="predicted"/>
<protein>
    <recommendedName>
        <fullName evidence="3">LXG domain-containing protein</fullName>
    </recommendedName>
</protein>
<evidence type="ECO:0008006" key="3">
    <source>
        <dbReference type="Google" id="ProtNLM"/>
    </source>
</evidence>
<name>A0A7T6YZK8_9BACI</name>
<keyword evidence="2" id="KW-1185">Reference proteome</keyword>
<dbReference type="RefSeq" id="WP_200126246.1">
    <property type="nucleotide sequence ID" value="NZ_CP054705.1"/>
</dbReference>
<sequence length="112" mass="12798">MLDMENTLTYSSEYTFSQDQGLEYKSQTVQAPLLEMIETFNALNQGIENSLASSESKTIKEAVEKIKKETTQGQQSIQAVIDELIRFDRQFQTKVTDMNTQPFVITYIDVSD</sequence>
<dbReference type="EMBL" id="CP054705">
    <property type="protein sequence ID" value="QQK74230.1"/>
    <property type="molecule type" value="Genomic_DNA"/>
</dbReference>
<dbReference type="Proteomes" id="UP000595823">
    <property type="component" value="Chromosome"/>
</dbReference>
<evidence type="ECO:0000313" key="2">
    <source>
        <dbReference type="Proteomes" id="UP000595823"/>
    </source>
</evidence>
<dbReference type="AlphaFoldDB" id="A0A7T6YZK8"/>
<dbReference type="KEGG" id="scia:HUG15_00405"/>